<comment type="caution">
    <text evidence="2">The sequence shown here is derived from an EMBL/GenBank/DDBJ whole genome shotgun (WGS) entry which is preliminary data.</text>
</comment>
<dbReference type="PATRIC" id="fig|1423786.4.peg.2669"/>
<feature type="transmembrane region" description="Helical" evidence="1">
    <location>
        <begin position="29"/>
        <end position="48"/>
    </location>
</feature>
<dbReference type="RefSeq" id="WP_008212051.1">
    <property type="nucleotide sequence ID" value="NZ_AZFZ01000067.1"/>
</dbReference>
<name>A0A0R1YFP4_9LACO</name>
<evidence type="ECO:0000256" key="1">
    <source>
        <dbReference type="SAM" id="Phobius"/>
    </source>
</evidence>
<evidence type="ECO:0008006" key="4">
    <source>
        <dbReference type="Google" id="ProtNLM"/>
    </source>
</evidence>
<keyword evidence="1" id="KW-1133">Transmembrane helix</keyword>
<sequence>MNAMMYGGLIGVICGAVWAVSGFNGVLLVLALGIAGGLIGALISKFGGLKSLISQLVSDE</sequence>
<dbReference type="EMBL" id="AZFZ01000067">
    <property type="protein sequence ID" value="KRM41089.1"/>
    <property type="molecule type" value="Genomic_DNA"/>
</dbReference>
<dbReference type="AlphaFoldDB" id="A0A0R1YFP4"/>
<organism evidence="2 3">
    <name type="scientific">Lentilactobacillus parafarraginis DSM 18390 = JCM 14109</name>
    <dbReference type="NCBI Taxonomy" id="1423786"/>
    <lineage>
        <taxon>Bacteria</taxon>
        <taxon>Bacillati</taxon>
        <taxon>Bacillota</taxon>
        <taxon>Bacilli</taxon>
        <taxon>Lactobacillales</taxon>
        <taxon>Lactobacillaceae</taxon>
        <taxon>Lentilactobacillus</taxon>
    </lineage>
</organism>
<reference evidence="2 3" key="1">
    <citation type="journal article" date="2015" name="Genome Announc.">
        <title>Expanding the biotechnology potential of lactobacilli through comparative genomics of 213 strains and associated genera.</title>
        <authorList>
            <person name="Sun Z."/>
            <person name="Harris H.M."/>
            <person name="McCann A."/>
            <person name="Guo C."/>
            <person name="Argimon S."/>
            <person name="Zhang W."/>
            <person name="Yang X."/>
            <person name="Jeffery I.B."/>
            <person name="Cooney J.C."/>
            <person name="Kagawa T.F."/>
            <person name="Liu W."/>
            <person name="Song Y."/>
            <person name="Salvetti E."/>
            <person name="Wrobel A."/>
            <person name="Rasinkangas P."/>
            <person name="Parkhill J."/>
            <person name="Rea M.C."/>
            <person name="O'Sullivan O."/>
            <person name="Ritari J."/>
            <person name="Douillard F.P."/>
            <person name="Paul Ross R."/>
            <person name="Yang R."/>
            <person name="Briner A.E."/>
            <person name="Felis G.E."/>
            <person name="de Vos W.M."/>
            <person name="Barrangou R."/>
            <person name="Klaenhammer T.R."/>
            <person name="Caufield P.W."/>
            <person name="Cui Y."/>
            <person name="Zhang H."/>
            <person name="O'Toole P.W."/>
        </authorList>
    </citation>
    <scope>NUCLEOTIDE SEQUENCE [LARGE SCALE GENOMIC DNA]</scope>
    <source>
        <strain evidence="2 3">DSM 18390</strain>
    </source>
</reference>
<proteinExistence type="predicted"/>
<evidence type="ECO:0000313" key="2">
    <source>
        <dbReference type="EMBL" id="KRM41089.1"/>
    </source>
</evidence>
<gene>
    <name evidence="2" type="ORF">FD47_GL002548</name>
</gene>
<evidence type="ECO:0000313" key="3">
    <source>
        <dbReference type="Proteomes" id="UP000051010"/>
    </source>
</evidence>
<keyword evidence="1" id="KW-0472">Membrane</keyword>
<dbReference type="Proteomes" id="UP000051010">
    <property type="component" value="Unassembled WGS sequence"/>
</dbReference>
<protein>
    <recommendedName>
        <fullName evidence="4">DUF2273 domain-containing protein</fullName>
    </recommendedName>
</protein>
<keyword evidence="1" id="KW-0812">Transmembrane</keyword>
<accession>A0A0R1YFP4</accession>